<protein>
    <submittedName>
        <fullName evidence="5">Ankyrin repeat protein</fullName>
    </submittedName>
</protein>
<feature type="repeat" description="ANK" evidence="3">
    <location>
        <begin position="239"/>
        <end position="271"/>
    </location>
</feature>
<keyword evidence="1" id="KW-0677">Repeat</keyword>
<name>A0A3D9HY61_9PROT</name>
<organism evidence="5 6">
    <name type="scientific">Aestuariispira insulae</name>
    <dbReference type="NCBI Taxonomy" id="1461337"/>
    <lineage>
        <taxon>Bacteria</taxon>
        <taxon>Pseudomonadati</taxon>
        <taxon>Pseudomonadota</taxon>
        <taxon>Alphaproteobacteria</taxon>
        <taxon>Rhodospirillales</taxon>
        <taxon>Kiloniellaceae</taxon>
        <taxon>Aestuariispira</taxon>
    </lineage>
</organism>
<proteinExistence type="predicted"/>
<evidence type="ECO:0000256" key="4">
    <source>
        <dbReference type="SAM" id="Phobius"/>
    </source>
</evidence>
<sequence>MSRYRCCLAKLKLLGYVLVLRHFAHCFRAFHKFMRMRVSRSIRFIATISFFFFLTGCGLHMAGQTDGKNSRADKIVREPLPAGALLDNRPEELAAEALKNGDFRLIHVGYGWYETSPGVNCAVYPLSRSGIRHVFHLSSQETAENRTYRAQVADFSRRYNHAVISDESYPDYDICYPADEGWVSGRSSPSELAEFLGWKGDPGRVGEGSNLLRAARFGHLQKVEAFLKRGEDPDQIDAWGLSPLNWASGRGRKDIVSVLLAHKADFNFAGESQPARLLIGPESLNASLRLALLADHVDILDLLVSHIRERKQGCQAETILAPAVVMAAELNRGGALKTILPAKEAETICPATGKALLEAIAIAQSNNHAVLANWLQEQRDLWPDQVK</sequence>
<dbReference type="InterPro" id="IPR036770">
    <property type="entry name" value="Ankyrin_rpt-contain_sf"/>
</dbReference>
<gene>
    <name evidence="5" type="ORF">DFP90_101645</name>
</gene>
<comment type="caution">
    <text evidence="5">The sequence shown here is derived from an EMBL/GenBank/DDBJ whole genome shotgun (WGS) entry which is preliminary data.</text>
</comment>
<keyword evidence="6" id="KW-1185">Reference proteome</keyword>
<dbReference type="GO" id="GO:0004842">
    <property type="term" value="F:ubiquitin-protein transferase activity"/>
    <property type="evidence" value="ECO:0007669"/>
    <property type="project" value="TreeGrafter"/>
</dbReference>
<dbReference type="InterPro" id="IPR002110">
    <property type="entry name" value="Ankyrin_rpt"/>
</dbReference>
<keyword evidence="2 3" id="KW-0040">ANK repeat</keyword>
<accession>A0A3D9HY61</accession>
<dbReference type="Proteomes" id="UP000256845">
    <property type="component" value="Unassembled WGS sequence"/>
</dbReference>
<dbReference type="AlphaFoldDB" id="A0A3D9HY61"/>
<evidence type="ECO:0000256" key="1">
    <source>
        <dbReference type="ARBA" id="ARBA00022737"/>
    </source>
</evidence>
<evidence type="ECO:0000256" key="2">
    <source>
        <dbReference type="ARBA" id="ARBA00023043"/>
    </source>
</evidence>
<dbReference type="Gene3D" id="1.25.40.20">
    <property type="entry name" value="Ankyrin repeat-containing domain"/>
    <property type="match status" value="1"/>
</dbReference>
<evidence type="ECO:0000313" key="6">
    <source>
        <dbReference type="Proteomes" id="UP000256845"/>
    </source>
</evidence>
<keyword evidence="4" id="KW-1133">Transmembrane helix</keyword>
<dbReference type="Pfam" id="PF12796">
    <property type="entry name" value="Ank_2"/>
    <property type="match status" value="1"/>
</dbReference>
<dbReference type="EMBL" id="QRDW01000001">
    <property type="protein sequence ID" value="RED53846.1"/>
    <property type="molecule type" value="Genomic_DNA"/>
</dbReference>
<keyword evidence="4" id="KW-0472">Membrane</keyword>
<dbReference type="SUPFAM" id="SSF48403">
    <property type="entry name" value="Ankyrin repeat"/>
    <property type="match status" value="1"/>
</dbReference>
<dbReference type="PANTHER" id="PTHR24171">
    <property type="entry name" value="ANKYRIN REPEAT DOMAIN-CONTAINING PROTEIN 39-RELATED"/>
    <property type="match status" value="1"/>
</dbReference>
<dbReference type="SMART" id="SM00248">
    <property type="entry name" value="ANK"/>
    <property type="match status" value="3"/>
</dbReference>
<dbReference type="PROSITE" id="PS50088">
    <property type="entry name" value="ANK_REPEAT"/>
    <property type="match status" value="1"/>
</dbReference>
<evidence type="ECO:0000256" key="3">
    <source>
        <dbReference type="PROSITE-ProRule" id="PRU00023"/>
    </source>
</evidence>
<keyword evidence="4" id="KW-0812">Transmembrane</keyword>
<reference evidence="5 6" key="1">
    <citation type="submission" date="2018-07" db="EMBL/GenBank/DDBJ databases">
        <title>Genomic Encyclopedia of Type Strains, Phase III (KMG-III): the genomes of soil and plant-associated and newly described type strains.</title>
        <authorList>
            <person name="Whitman W."/>
        </authorList>
    </citation>
    <scope>NUCLEOTIDE SEQUENCE [LARGE SCALE GENOMIC DNA]</scope>
    <source>
        <strain evidence="5 6">CECT 8488</strain>
    </source>
</reference>
<dbReference type="GO" id="GO:0085020">
    <property type="term" value="P:protein K6-linked ubiquitination"/>
    <property type="evidence" value="ECO:0007669"/>
    <property type="project" value="TreeGrafter"/>
</dbReference>
<evidence type="ECO:0000313" key="5">
    <source>
        <dbReference type="EMBL" id="RED53846.1"/>
    </source>
</evidence>
<dbReference type="PANTHER" id="PTHR24171:SF8">
    <property type="entry name" value="BRCA1-ASSOCIATED RING DOMAIN PROTEIN 1"/>
    <property type="match status" value="1"/>
</dbReference>
<feature type="transmembrane region" description="Helical" evidence="4">
    <location>
        <begin position="42"/>
        <end position="62"/>
    </location>
</feature>